<gene>
    <name evidence="1" type="ORF">HF325_006184</name>
</gene>
<reference evidence="1" key="1">
    <citation type="submission" date="2020-10" db="EMBL/GenBank/DDBJ databases">
        <title>The Whole-Genome Sequence of Metschnikowia persimmonesis, a Novel Endophytic Yeast Species Isolated from Medicinal Plant Diospyros kaki Thumb.</title>
        <authorList>
            <person name="Rahmat E."/>
            <person name="Kang Y."/>
        </authorList>
    </citation>
    <scope>NUCLEOTIDE SEQUENCE</scope>
    <source>
        <strain evidence="1">KIOM G15050</strain>
    </source>
</reference>
<accession>A0A8H7GLY9</accession>
<protein>
    <submittedName>
        <fullName evidence="1">Uncharacterized protein</fullName>
    </submittedName>
</protein>
<evidence type="ECO:0000313" key="1">
    <source>
        <dbReference type="EMBL" id="KAF7999508.1"/>
    </source>
</evidence>
<keyword evidence="2" id="KW-1185">Reference proteome</keyword>
<organism evidence="1 2">
    <name type="scientific">Metschnikowia pulcherrima</name>
    <dbReference type="NCBI Taxonomy" id="27326"/>
    <lineage>
        <taxon>Eukaryota</taxon>
        <taxon>Fungi</taxon>
        <taxon>Dikarya</taxon>
        <taxon>Ascomycota</taxon>
        <taxon>Saccharomycotina</taxon>
        <taxon>Pichiomycetes</taxon>
        <taxon>Metschnikowiaceae</taxon>
        <taxon>Metschnikowia</taxon>
    </lineage>
</organism>
<dbReference type="Proteomes" id="UP000649328">
    <property type="component" value="Unassembled WGS sequence"/>
</dbReference>
<dbReference type="AlphaFoldDB" id="A0A8H7GLY9"/>
<comment type="caution">
    <text evidence="1">The sequence shown here is derived from an EMBL/GenBank/DDBJ whole genome shotgun (WGS) entry which is preliminary data.</text>
</comment>
<evidence type="ECO:0000313" key="2">
    <source>
        <dbReference type="Proteomes" id="UP000649328"/>
    </source>
</evidence>
<name>A0A8H7GLY9_9ASCO</name>
<sequence length="139" mass="15612">MHLNFVLTPVNASSIISRKLKWVVKDVKNVNSRKRHESRMGSQTTKDGLLEHNYNKCKTTSIWWQQIGPESPMHLNSILAPVNASSENLRKLNGFVKIVKKSVLFKTARITGWARIADPSFARVKLAGGRSIAIRAMTS</sequence>
<proteinExistence type="predicted"/>
<dbReference type="EMBL" id="JACBPP010000009">
    <property type="protein sequence ID" value="KAF7999508.1"/>
    <property type="molecule type" value="Genomic_DNA"/>
</dbReference>